<organism evidence="1 2">
    <name type="scientific">Salix brachista</name>
    <dbReference type="NCBI Taxonomy" id="2182728"/>
    <lineage>
        <taxon>Eukaryota</taxon>
        <taxon>Viridiplantae</taxon>
        <taxon>Streptophyta</taxon>
        <taxon>Embryophyta</taxon>
        <taxon>Tracheophyta</taxon>
        <taxon>Spermatophyta</taxon>
        <taxon>Magnoliopsida</taxon>
        <taxon>eudicotyledons</taxon>
        <taxon>Gunneridae</taxon>
        <taxon>Pentapetalae</taxon>
        <taxon>rosids</taxon>
        <taxon>fabids</taxon>
        <taxon>Malpighiales</taxon>
        <taxon>Salicaceae</taxon>
        <taxon>Saliceae</taxon>
        <taxon>Salix</taxon>
    </lineage>
</organism>
<dbReference type="Proteomes" id="UP000326939">
    <property type="component" value="Chromosome 3"/>
</dbReference>
<dbReference type="EMBL" id="VDCV01000003">
    <property type="protein sequence ID" value="KAB5565219.1"/>
    <property type="molecule type" value="Genomic_DNA"/>
</dbReference>
<evidence type="ECO:0000313" key="1">
    <source>
        <dbReference type="EMBL" id="KAB5565219.1"/>
    </source>
</evidence>
<gene>
    <name evidence="1" type="ORF">DKX38_005273</name>
</gene>
<name>A0A5N5ND55_9ROSI</name>
<keyword evidence="2" id="KW-1185">Reference proteome</keyword>
<accession>A0A5N5ND55</accession>
<evidence type="ECO:0000313" key="2">
    <source>
        <dbReference type="Proteomes" id="UP000326939"/>
    </source>
</evidence>
<proteinExistence type="predicted"/>
<comment type="caution">
    <text evidence="1">The sequence shown here is derived from an EMBL/GenBank/DDBJ whole genome shotgun (WGS) entry which is preliminary data.</text>
</comment>
<dbReference type="AlphaFoldDB" id="A0A5N5ND55"/>
<reference evidence="2" key="1">
    <citation type="journal article" date="2019" name="Gigascience">
        <title>De novo genome assembly of the endangered Acer yangbiense, a plant species with extremely small populations endemic to Yunnan Province, China.</title>
        <authorList>
            <person name="Yang J."/>
            <person name="Wariss H.M."/>
            <person name="Tao L."/>
            <person name="Zhang R."/>
            <person name="Yun Q."/>
            <person name="Hollingsworth P."/>
            <person name="Dao Z."/>
            <person name="Luo G."/>
            <person name="Guo H."/>
            <person name="Ma Y."/>
            <person name="Sun W."/>
        </authorList>
    </citation>
    <scope>NUCLEOTIDE SEQUENCE [LARGE SCALE GENOMIC DNA]</scope>
    <source>
        <strain evidence="2">cv. br00</strain>
    </source>
</reference>
<protein>
    <submittedName>
        <fullName evidence="1">Uncharacterized protein</fullName>
    </submittedName>
</protein>
<sequence>MPLSLFGKAAAYVFESDTFSSSEETLVDQNGSFHGSFTSRIDVQKFFTPMFHRSGEILRQDHSLNILCLLVEHHLCSVN</sequence>